<keyword evidence="1" id="KW-1133">Transmembrane helix</keyword>
<name>A0A382F2A1_9ZZZZ</name>
<keyword evidence="1" id="KW-0812">Transmembrane</keyword>
<proteinExistence type="predicted"/>
<evidence type="ECO:0000256" key="1">
    <source>
        <dbReference type="SAM" id="Phobius"/>
    </source>
</evidence>
<organism evidence="2">
    <name type="scientific">marine metagenome</name>
    <dbReference type="NCBI Taxonomy" id="408172"/>
    <lineage>
        <taxon>unclassified sequences</taxon>
        <taxon>metagenomes</taxon>
        <taxon>ecological metagenomes</taxon>
    </lineage>
</organism>
<reference evidence="2" key="1">
    <citation type="submission" date="2018-05" db="EMBL/GenBank/DDBJ databases">
        <authorList>
            <person name="Lanie J.A."/>
            <person name="Ng W.-L."/>
            <person name="Kazmierczak K.M."/>
            <person name="Andrzejewski T.M."/>
            <person name="Davidsen T.M."/>
            <person name="Wayne K.J."/>
            <person name="Tettelin H."/>
            <person name="Glass J.I."/>
            <person name="Rusch D."/>
            <person name="Podicherti R."/>
            <person name="Tsui H.-C.T."/>
            <person name="Winkler M.E."/>
        </authorList>
    </citation>
    <scope>NUCLEOTIDE SEQUENCE</scope>
</reference>
<gene>
    <name evidence="2" type="ORF">METZ01_LOCUS209115</name>
</gene>
<feature type="transmembrane region" description="Helical" evidence="1">
    <location>
        <begin position="21"/>
        <end position="42"/>
    </location>
</feature>
<accession>A0A382F2A1</accession>
<dbReference type="EMBL" id="UINC01047240">
    <property type="protein sequence ID" value="SVB56261.1"/>
    <property type="molecule type" value="Genomic_DNA"/>
</dbReference>
<keyword evidence="1" id="KW-0472">Membrane</keyword>
<evidence type="ECO:0000313" key="2">
    <source>
        <dbReference type="EMBL" id="SVB56261.1"/>
    </source>
</evidence>
<dbReference type="AlphaFoldDB" id="A0A382F2A1"/>
<protein>
    <submittedName>
        <fullName evidence="2">Uncharacterized protein</fullName>
    </submittedName>
</protein>
<sequence>MKFRTSQKRHFRLNFMQHTPIYLLGHFTGIYILVTAISKIWVNYLL</sequence>
<feature type="non-terminal residue" evidence="2">
    <location>
        <position position="46"/>
    </location>
</feature>